<dbReference type="SUPFAM" id="SSF56281">
    <property type="entry name" value="Metallo-hydrolase/oxidoreductase"/>
    <property type="match status" value="1"/>
</dbReference>
<evidence type="ECO:0000256" key="1">
    <source>
        <dbReference type="SAM" id="MobiDB-lite"/>
    </source>
</evidence>
<accession>A0A3L7AX24</accession>
<dbReference type="PANTHER" id="PTHR43546">
    <property type="entry name" value="UPF0173 METAL-DEPENDENT HYDROLASE MJ1163-RELATED"/>
    <property type="match status" value="1"/>
</dbReference>
<evidence type="ECO:0000313" key="2">
    <source>
        <dbReference type="EMBL" id="RLP84784.1"/>
    </source>
</evidence>
<dbReference type="InterPro" id="IPR036866">
    <property type="entry name" value="RibonucZ/Hydroxyglut_hydro"/>
</dbReference>
<name>A0A3L7AX24_9MICO</name>
<organism evidence="2 3">
    <name type="scientific">Mycetocola lacteus</name>
    <dbReference type="NCBI Taxonomy" id="76637"/>
    <lineage>
        <taxon>Bacteria</taxon>
        <taxon>Bacillati</taxon>
        <taxon>Actinomycetota</taxon>
        <taxon>Actinomycetes</taxon>
        <taxon>Micrococcales</taxon>
        <taxon>Microbacteriaceae</taxon>
        <taxon>Mycetocola</taxon>
    </lineage>
</organism>
<dbReference type="GO" id="GO:0016787">
    <property type="term" value="F:hydrolase activity"/>
    <property type="evidence" value="ECO:0007669"/>
    <property type="project" value="UniProtKB-KW"/>
</dbReference>
<dbReference type="InterPro" id="IPR050114">
    <property type="entry name" value="UPF0173_UPF0282_UlaG_hydrolase"/>
</dbReference>
<keyword evidence="3" id="KW-1185">Reference proteome</keyword>
<comment type="caution">
    <text evidence="2">The sequence shown here is derived from an EMBL/GenBank/DDBJ whole genome shotgun (WGS) entry which is preliminary data.</text>
</comment>
<sequence>MELTKYAHATVTLTKDGHELLIDPGTFTTNTEELLAGADAVLITHEHGDHFDRDKILAALETRPDLPIYAPASVTAQLPADRANIHTVSAGFSDTVAGFGFEVFGEDHALIHQTIPLVANVGYLVDGKVFHPGDAYLEPGVPVDTLLVPTSGPWGKLGEAIDYVRAVAPRQSVQIHDLLLSEPGRQMSGRMLGDENLTGTPISTLADGETLEV</sequence>
<feature type="region of interest" description="Disordered" evidence="1">
    <location>
        <begin position="190"/>
        <end position="213"/>
    </location>
</feature>
<proteinExistence type="predicted"/>
<evidence type="ECO:0000313" key="3">
    <source>
        <dbReference type="Proteomes" id="UP000269438"/>
    </source>
</evidence>
<dbReference type="Gene3D" id="3.60.15.10">
    <property type="entry name" value="Ribonuclease Z/Hydroxyacylglutathione hydrolase-like"/>
    <property type="match status" value="1"/>
</dbReference>
<dbReference type="Pfam" id="PF13483">
    <property type="entry name" value="Lactamase_B_3"/>
    <property type="match status" value="1"/>
</dbReference>
<protein>
    <submittedName>
        <fullName evidence="2">MBL fold metallo-hydrolase</fullName>
    </submittedName>
</protein>
<dbReference type="Proteomes" id="UP000269438">
    <property type="component" value="Unassembled WGS sequence"/>
</dbReference>
<dbReference type="OrthoDB" id="3190691at2"/>
<dbReference type="EMBL" id="RCUY01000001">
    <property type="protein sequence ID" value="RLP84784.1"/>
    <property type="molecule type" value="Genomic_DNA"/>
</dbReference>
<keyword evidence="2" id="KW-0378">Hydrolase</keyword>
<dbReference type="PANTHER" id="PTHR43546:SF3">
    <property type="entry name" value="UPF0173 METAL-DEPENDENT HYDROLASE MJ1163"/>
    <property type="match status" value="1"/>
</dbReference>
<reference evidence="2 3" key="1">
    <citation type="submission" date="2018-10" db="EMBL/GenBank/DDBJ databases">
        <authorList>
            <person name="Li J."/>
        </authorList>
    </citation>
    <scope>NUCLEOTIDE SEQUENCE [LARGE SCALE GENOMIC DNA]</scope>
    <source>
        <strain evidence="2 3">JCM 11654</strain>
    </source>
</reference>
<gene>
    <name evidence="2" type="ORF">D9V34_01955</name>
</gene>
<dbReference type="AlphaFoldDB" id="A0A3L7AX24"/>
<dbReference type="RefSeq" id="WP_121687254.1">
    <property type="nucleotide sequence ID" value="NZ_RCUY01000001.1"/>
</dbReference>